<name>A0A9N8DZR9_9STRA</name>
<dbReference type="EMBL" id="CAICTM010000406">
    <property type="protein sequence ID" value="CAB9509836.1"/>
    <property type="molecule type" value="Genomic_DNA"/>
</dbReference>
<comment type="caution">
    <text evidence="1">The sequence shown here is derived from an EMBL/GenBank/DDBJ whole genome shotgun (WGS) entry which is preliminary data.</text>
</comment>
<dbReference type="Proteomes" id="UP001153069">
    <property type="component" value="Unassembled WGS sequence"/>
</dbReference>
<accession>A0A9N8DZR9</accession>
<proteinExistence type="predicted"/>
<evidence type="ECO:0000313" key="2">
    <source>
        <dbReference type="Proteomes" id="UP001153069"/>
    </source>
</evidence>
<organism evidence="1 2">
    <name type="scientific">Seminavis robusta</name>
    <dbReference type="NCBI Taxonomy" id="568900"/>
    <lineage>
        <taxon>Eukaryota</taxon>
        <taxon>Sar</taxon>
        <taxon>Stramenopiles</taxon>
        <taxon>Ochrophyta</taxon>
        <taxon>Bacillariophyta</taxon>
        <taxon>Bacillariophyceae</taxon>
        <taxon>Bacillariophycidae</taxon>
        <taxon>Naviculales</taxon>
        <taxon>Naviculaceae</taxon>
        <taxon>Seminavis</taxon>
    </lineage>
</organism>
<dbReference type="OrthoDB" id="10260390at2759"/>
<reference evidence="1" key="1">
    <citation type="submission" date="2020-06" db="EMBL/GenBank/DDBJ databases">
        <authorList>
            <consortium name="Plant Systems Biology data submission"/>
        </authorList>
    </citation>
    <scope>NUCLEOTIDE SEQUENCE</scope>
    <source>
        <strain evidence="1">D6</strain>
    </source>
</reference>
<evidence type="ECO:0000313" key="1">
    <source>
        <dbReference type="EMBL" id="CAB9509836.1"/>
    </source>
</evidence>
<keyword evidence="2" id="KW-1185">Reference proteome</keyword>
<protein>
    <submittedName>
        <fullName evidence="1">Uncharacterized protein</fullName>
    </submittedName>
</protein>
<dbReference type="AlphaFoldDB" id="A0A9N8DZR9"/>
<gene>
    <name evidence="1" type="ORF">SEMRO_407_G136640.1</name>
</gene>
<sequence length="120" mass="13045">MSTCPSGQKSFVCPDCGTEIPGTNCAHALSRAYGWRDKKGCVYMCRCKYPVRAKELRQHVYRGRIDNNRSASGNAFVYCETNGGGGHVYYGTFNKCVKGNGLAASGMTSVSVFERYSSAS</sequence>